<feature type="transmembrane region" description="Helical" evidence="1">
    <location>
        <begin position="73"/>
        <end position="93"/>
    </location>
</feature>
<keyword evidence="1" id="KW-0812">Transmembrane</keyword>
<feature type="transmembrane region" description="Helical" evidence="1">
    <location>
        <begin position="321"/>
        <end position="342"/>
    </location>
</feature>
<proteinExistence type="predicted"/>
<evidence type="ECO:0000313" key="5">
    <source>
        <dbReference type="Proteomes" id="UP000032025"/>
    </source>
</evidence>
<feature type="transmembrane region" description="Helical" evidence="1">
    <location>
        <begin position="281"/>
        <end position="300"/>
    </location>
</feature>
<feature type="transmembrane region" description="Helical" evidence="1">
    <location>
        <begin position="348"/>
        <end position="369"/>
    </location>
</feature>
<dbReference type="EMBL" id="BBJS01000014">
    <property type="protein sequence ID" value="GAN13119.1"/>
    <property type="molecule type" value="Genomic_DNA"/>
</dbReference>
<dbReference type="Pfam" id="PF01757">
    <property type="entry name" value="Acyl_transf_3"/>
    <property type="match status" value="1"/>
</dbReference>
<evidence type="ECO:0000259" key="2">
    <source>
        <dbReference type="Pfam" id="PF01757"/>
    </source>
</evidence>
<dbReference type="GO" id="GO:0016747">
    <property type="term" value="F:acyltransferase activity, transferring groups other than amino-acyl groups"/>
    <property type="evidence" value="ECO:0007669"/>
    <property type="project" value="InterPro"/>
</dbReference>
<feature type="transmembrane region" description="Helical" evidence="1">
    <location>
        <begin position="381"/>
        <end position="401"/>
    </location>
</feature>
<organism evidence="4 5">
    <name type="scientific">Sphingomonas paucimobilis NBRC 13935</name>
    <dbReference type="NCBI Taxonomy" id="1219050"/>
    <lineage>
        <taxon>Bacteria</taxon>
        <taxon>Pseudomonadati</taxon>
        <taxon>Pseudomonadota</taxon>
        <taxon>Alphaproteobacteria</taxon>
        <taxon>Sphingomonadales</taxon>
        <taxon>Sphingomonadaceae</taxon>
        <taxon>Sphingomonas</taxon>
    </lineage>
</organism>
<comment type="caution">
    <text evidence="4">The sequence shown here is derived from an EMBL/GenBank/DDBJ whole genome shotgun (WGS) entry which is preliminary data.</text>
</comment>
<dbReference type="PANTHER" id="PTHR23028">
    <property type="entry name" value="ACETYLTRANSFERASE"/>
    <property type="match status" value="1"/>
</dbReference>
<accession>A0A0C9N0N2</accession>
<feature type="domain" description="SGNH" evidence="3">
    <location>
        <begin position="438"/>
        <end position="667"/>
    </location>
</feature>
<reference evidence="4 5" key="1">
    <citation type="submission" date="2014-08" db="EMBL/GenBank/DDBJ databases">
        <title>Whole genome shotgun sequence of Sphingomonas paucimobilis NBRC 13935.</title>
        <authorList>
            <person name="Hosoyama A."/>
            <person name="Hashimoto M."/>
            <person name="Hosoyama Y."/>
            <person name="Noguchi M."/>
            <person name="Uohara A."/>
            <person name="Ohji S."/>
            <person name="Katano-Makiyama Y."/>
            <person name="Ichikawa N."/>
            <person name="Kimura A."/>
            <person name="Yamazoe A."/>
            <person name="Fujita N."/>
        </authorList>
    </citation>
    <scope>NUCLEOTIDE SEQUENCE [LARGE SCALE GENOMIC DNA]</scope>
    <source>
        <strain evidence="4 5">NBRC 13935</strain>
    </source>
</reference>
<evidence type="ECO:0000256" key="1">
    <source>
        <dbReference type="SAM" id="Phobius"/>
    </source>
</evidence>
<dbReference type="GO" id="GO:0016020">
    <property type="term" value="C:membrane"/>
    <property type="evidence" value="ECO:0007669"/>
    <property type="project" value="TreeGrafter"/>
</dbReference>
<keyword evidence="5" id="KW-1185">Reference proteome</keyword>
<gene>
    <name evidence="4" type="ORF">SP6_14_02760</name>
</gene>
<evidence type="ECO:0000259" key="3">
    <source>
        <dbReference type="Pfam" id="PF19040"/>
    </source>
</evidence>
<dbReference type="GO" id="GO:0009103">
    <property type="term" value="P:lipopolysaccharide biosynthetic process"/>
    <property type="evidence" value="ECO:0007669"/>
    <property type="project" value="TreeGrafter"/>
</dbReference>
<name>A0A0C9N0N2_SPHPI</name>
<dbReference type="Proteomes" id="UP000032025">
    <property type="component" value="Unassembled WGS sequence"/>
</dbReference>
<dbReference type="PANTHER" id="PTHR23028:SF53">
    <property type="entry name" value="ACYL_TRANSF_3 DOMAIN-CONTAINING PROTEIN"/>
    <property type="match status" value="1"/>
</dbReference>
<dbReference type="GeneID" id="78529125"/>
<feature type="transmembrane region" description="Helical" evidence="1">
    <location>
        <begin position="172"/>
        <end position="191"/>
    </location>
</feature>
<feature type="transmembrane region" description="Helical" evidence="1">
    <location>
        <begin position="256"/>
        <end position="275"/>
    </location>
</feature>
<feature type="domain" description="Acyltransferase 3" evidence="2">
    <location>
        <begin position="47"/>
        <end position="365"/>
    </location>
</feature>
<keyword evidence="1" id="KW-0472">Membrane</keyword>
<dbReference type="InterPro" id="IPR002656">
    <property type="entry name" value="Acyl_transf_3_dom"/>
</dbReference>
<feature type="transmembrane region" description="Helical" evidence="1">
    <location>
        <begin position="198"/>
        <end position="218"/>
    </location>
</feature>
<dbReference type="InterPro" id="IPR043968">
    <property type="entry name" value="SGNH"/>
</dbReference>
<dbReference type="Pfam" id="PF19040">
    <property type="entry name" value="SGNH"/>
    <property type="match status" value="1"/>
</dbReference>
<feature type="transmembrane region" description="Helical" evidence="1">
    <location>
        <begin position="109"/>
        <end position="129"/>
    </location>
</feature>
<dbReference type="RefSeq" id="WP_007403560.1">
    <property type="nucleotide sequence ID" value="NZ_BBJS01000014.1"/>
</dbReference>
<keyword evidence="1" id="KW-1133">Transmembrane helix</keyword>
<evidence type="ECO:0000313" key="4">
    <source>
        <dbReference type="EMBL" id="GAN13119.1"/>
    </source>
</evidence>
<protein>
    <submittedName>
        <fullName evidence="4">DNA, contig: SP614</fullName>
    </submittedName>
</protein>
<dbReference type="AlphaFoldDB" id="A0A0C9N0N2"/>
<sequence>MSSSTHSATSAEHFLRPSSFTGTEERSAHADQASAAPLQPSKIAYRADIDGLRALAIVPVVLFHAGVELFRGGFVGVDVFFVISGFLITTGLLQDASITRFYERRLRRILPALTVMLGVSTIAALVILLPGDLLAFGKSMGSALLFGSNVYFWRQSGYFATITETWPLLHTWSLGVEEQFYIFFPLCILVLGRWRRRVLPIAIVAMMAASFWAAQFLVGNMKGVMAFYLMPSRAWELLLGSLLATGIVPTIRHRMIGALAALAGVAMILFAVLTYSAATPFPGLSAVPPVLGSALIIWAGQRGEHGLSSILGSPPLRFVGLISYSLYLWHWPIFAFLRYAAIDPITPAVATMAVVASVGAAFLSWRYVERPFRHLNSRAKIWGWSAAAGGVMALASAALIVSHGFPQRFSPQIVALNADQDDSWRCSPSSFVRLGGYYACAIDLPSRDVRKADVILWGDSHAQMYVPALRAALHGRSALLVNAYGCAPTVSGGQDADCAQVQNRNFREIAALPAKTVILAQNWPQYRNEVGKQRGGATPADQRFLPAARRFAETVDALRAAGKTVYALTAIPNPEYELPSVVSRDLAFHGQPRHPTGVNGADFRRDFANVLATENRLVAEGKLSLIDVRKFICRRDTCDYIQDGHSVFADHGHVTNAFAHAMGPTFDAALPPAKTPVEAKP</sequence>
<dbReference type="InterPro" id="IPR050879">
    <property type="entry name" value="Acyltransferase_3"/>
</dbReference>